<dbReference type="SUPFAM" id="SSF54897">
    <property type="entry name" value="Protease propeptides/inhibitors"/>
    <property type="match status" value="1"/>
</dbReference>
<keyword evidence="6 12" id="KW-0732">Signal</keyword>
<evidence type="ECO:0000313" key="14">
    <source>
        <dbReference type="EMBL" id="EPB72876.1"/>
    </source>
</evidence>
<dbReference type="InterPro" id="IPR003146">
    <property type="entry name" value="M14A_act_pep"/>
</dbReference>
<evidence type="ECO:0000313" key="15">
    <source>
        <dbReference type="Proteomes" id="UP000054495"/>
    </source>
</evidence>
<keyword evidence="4" id="KW-0645">Protease</keyword>
<keyword evidence="10" id="KW-1015">Disulfide bond</keyword>
<keyword evidence="15" id="KW-1185">Reference proteome</keyword>
<proteinExistence type="inferred from homology"/>
<evidence type="ECO:0000259" key="13">
    <source>
        <dbReference type="Pfam" id="PF02244"/>
    </source>
</evidence>
<feature type="domain" description="Carboxypeptidase activation peptide" evidence="13">
    <location>
        <begin position="26"/>
        <end position="94"/>
    </location>
</feature>
<dbReference type="GO" id="GO:0004180">
    <property type="term" value="F:carboxypeptidase activity"/>
    <property type="evidence" value="ECO:0007669"/>
    <property type="project" value="UniProtKB-KW"/>
</dbReference>
<evidence type="ECO:0000256" key="4">
    <source>
        <dbReference type="ARBA" id="ARBA00022670"/>
    </source>
</evidence>
<evidence type="ECO:0000256" key="8">
    <source>
        <dbReference type="ARBA" id="ARBA00022833"/>
    </source>
</evidence>
<name>A0A0D6LS85_9BILA</name>
<evidence type="ECO:0000256" key="10">
    <source>
        <dbReference type="ARBA" id="ARBA00023157"/>
    </source>
</evidence>
<dbReference type="Proteomes" id="UP000054495">
    <property type="component" value="Unassembled WGS sequence"/>
</dbReference>
<evidence type="ECO:0000256" key="11">
    <source>
        <dbReference type="ARBA" id="ARBA00069039"/>
    </source>
</evidence>
<dbReference type="Pfam" id="PF02244">
    <property type="entry name" value="Propep_M14"/>
    <property type="match status" value="1"/>
</dbReference>
<dbReference type="Gene3D" id="3.30.70.340">
    <property type="entry name" value="Metallocarboxypeptidase-like"/>
    <property type="match status" value="1"/>
</dbReference>
<dbReference type="FunFam" id="3.30.70.340:FF:000002">
    <property type="entry name" value="Carboxypeptidase A"/>
    <property type="match status" value="1"/>
</dbReference>
<comment type="similarity">
    <text evidence="2">Belongs to the peptidase M14 family.</text>
</comment>
<dbReference type="EMBL" id="KE125019">
    <property type="protein sequence ID" value="EPB72876.1"/>
    <property type="molecule type" value="Genomic_DNA"/>
</dbReference>
<accession>A0A0D6LS85</accession>
<comment type="cofactor">
    <cofactor evidence="1">
        <name>Zn(2+)</name>
        <dbReference type="ChEBI" id="CHEBI:29105"/>
    </cofactor>
</comment>
<evidence type="ECO:0000256" key="5">
    <source>
        <dbReference type="ARBA" id="ARBA00022723"/>
    </source>
</evidence>
<evidence type="ECO:0000256" key="1">
    <source>
        <dbReference type="ARBA" id="ARBA00001947"/>
    </source>
</evidence>
<sequence length="119" mass="13699">MISNRLVVVVLSSLLVWTSAKKFSVLRLKPSTKADVDFLHDLYMNDVKLDFWKSPTEPGKEVHVMVNDEAEENLLLSLDARNISHSVMIEDVKKYAFLYLFTHILYLSTRARNFLATPV</sequence>
<dbReference type="GO" id="GO:0046872">
    <property type="term" value="F:metal ion binding"/>
    <property type="evidence" value="ECO:0007669"/>
    <property type="project" value="UniProtKB-KW"/>
</dbReference>
<feature type="chain" id="PRO_5002307150" description="Zinc carboxypeptidase A 1" evidence="12">
    <location>
        <begin position="21"/>
        <end position="119"/>
    </location>
</feature>
<feature type="signal peptide" evidence="12">
    <location>
        <begin position="1"/>
        <end position="20"/>
    </location>
</feature>
<evidence type="ECO:0000256" key="12">
    <source>
        <dbReference type="SAM" id="SignalP"/>
    </source>
</evidence>
<keyword evidence="3 14" id="KW-0121">Carboxypeptidase</keyword>
<reference evidence="14 15" key="1">
    <citation type="submission" date="2013-05" db="EMBL/GenBank/DDBJ databases">
        <title>Draft genome of the parasitic nematode Anyclostoma ceylanicum.</title>
        <authorList>
            <person name="Mitreva M."/>
        </authorList>
    </citation>
    <scope>NUCLEOTIDE SEQUENCE [LARGE SCALE GENOMIC DNA]</scope>
</reference>
<evidence type="ECO:0000256" key="3">
    <source>
        <dbReference type="ARBA" id="ARBA00022645"/>
    </source>
</evidence>
<keyword evidence="8" id="KW-0862">Zinc</keyword>
<organism evidence="14 15">
    <name type="scientific">Ancylostoma ceylanicum</name>
    <dbReference type="NCBI Taxonomy" id="53326"/>
    <lineage>
        <taxon>Eukaryota</taxon>
        <taxon>Metazoa</taxon>
        <taxon>Ecdysozoa</taxon>
        <taxon>Nematoda</taxon>
        <taxon>Chromadorea</taxon>
        <taxon>Rhabditida</taxon>
        <taxon>Rhabditina</taxon>
        <taxon>Rhabditomorpha</taxon>
        <taxon>Strongyloidea</taxon>
        <taxon>Ancylostomatidae</taxon>
        <taxon>Ancylostomatinae</taxon>
        <taxon>Ancylostoma</taxon>
    </lineage>
</organism>
<evidence type="ECO:0000256" key="7">
    <source>
        <dbReference type="ARBA" id="ARBA00022801"/>
    </source>
</evidence>
<dbReference type="AlphaFoldDB" id="A0A0D6LS85"/>
<keyword evidence="7" id="KW-0378">Hydrolase</keyword>
<evidence type="ECO:0000256" key="6">
    <source>
        <dbReference type="ARBA" id="ARBA00022729"/>
    </source>
</evidence>
<evidence type="ECO:0000256" key="9">
    <source>
        <dbReference type="ARBA" id="ARBA00023049"/>
    </source>
</evidence>
<evidence type="ECO:0000256" key="2">
    <source>
        <dbReference type="ARBA" id="ARBA00005988"/>
    </source>
</evidence>
<dbReference type="GO" id="GO:0008237">
    <property type="term" value="F:metallopeptidase activity"/>
    <property type="evidence" value="ECO:0007669"/>
    <property type="project" value="UniProtKB-KW"/>
</dbReference>
<dbReference type="InterPro" id="IPR036990">
    <property type="entry name" value="M14A-like_propep"/>
</dbReference>
<keyword evidence="5" id="KW-0479">Metal-binding</keyword>
<gene>
    <name evidence="14" type="ORF">ANCCEY_08050</name>
</gene>
<keyword evidence="9" id="KW-0482">Metalloprotease</keyword>
<protein>
    <recommendedName>
        <fullName evidence="11">Zinc carboxypeptidase A 1</fullName>
    </recommendedName>
</protein>
<dbReference type="GO" id="GO:0006508">
    <property type="term" value="P:proteolysis"/>
    <property type="evidence" value="ECO:0007669"/>
    <property type="project" value="UniProtKB-KW"/>
</dbReference>